<keyword evidence="3" id="KW-1185">Reference proteome</keyword>
<keyword evidence="1" id="KW-0472">Membrane</keyword>
<name>A0A1W2E9N3_9FIRM</name>
<reference evidence="2 3" key="1">
    <citation type="submission" date="2017-04" db="EMBL/GenBank/DDBJ databases">
        <authorList>
            <person name="Afonso C.L."/>
            <person name="Miller P.J."/>
            <person name="Scott M.A."/>
            <person name="Spackman E."/>
            <person name="Goraichik I."/>
            <person name="Dimitrov K.M."/>
            <person name="Suarez D.L."/>
            <person name="Swayne D.E."/>
        </authorList>
    </citation>
    <scope>NUCLEOTIDE SEQUENCE [LARGE SCALE GENOMIC DNA]</scope>
    <source>
        <strain evidence="2 3">DSM 5090</strain>
    </source>
</reference>
<gene>
    <name evidence="2" type="ORF">SAMN04488500_12279</name>
</gene>
<sequence>MSAFIEKLNAWYENLPMRQRYLVMAGIGIILAAGISLFVLPEKQPINSVVPSMAKQKSVDVLPAMPTGYTTQTMRDPFAPPLGFGKPERPIIPPQTGNQPIPATAIQGRTVSQDTSKETLPLLMGVVSGGNRQMAIINFNNVSRSYHPGQDIGPYKLVKVDTNSVIVQGPGGRRVLALGR</sequence>
<dbReference type="STRING" id="112901.SAMN04488500_12279"/>
<evidence type="ECO:0000256" key="1">
    <source>
        <dbReference type="SAM" id="Phobius"/>
    </source>
</evidence>
<dbReference type="Proteomes" id="UP000192738">
    <property type="component" value="Unassembled WGS sequence"/>
</dbReference>
<dbReference type="Gene3D" id="2.30.30.830">
    <property type="match status" value="1"/>
</dbReference>
<dbReference type="RefSeq" id="WP_084577714.1">
    <property type="nucleotide sequence ID" value="NZ_CP155572.1"/>
</dbReference>
<protein>
    <submittedName>
        <fullName evidence="2">Uncharacterized protein</fullName>
    </submittedName>
</protein>
<dbReference type="EMBL" id="FWXI01000022">
    <property type="protein sequence ID" value="SMD06489.1"/>
    <property type="molecule type" value="Genomic_DNA"/>
</dbReference>
<keyword evidence="1" id="KW-1133">Transmembrane helix</keyword>
<proteinExistence type="predicted"/>
<dbReference type="AlphaFoldDB" id="A0A1W2E9N3"/>
<evidence type="ECO:0000313" key="3">
    <source>
        <dbReference type="Proteomes" id="UP000192738"/>
    </source>
</evidence>
<accession>A0A1W2E9N3</accession>
<feature type="transmembrane region" description="Helical" evidence="1">
    <location>
        <begin position="21"/>
        <end position="40"/>
    </location>
</feature>
<organism evidence="2 3">
    <name type="scientific">Sporomusa malonica</name>
    <dbReference type="NCBI Taxonomy" id="112901"/>
    <lineage>
        <taxon>Bacteria</taxon>
        <taxon>Bacillati</taxon>
        <taxon>Bacillota</taxon>
        <taxon>Negativicutes</taxon>
        <taxon>Selenomonadales</taxon>
        <taxon>Sporomusaceae</taxon>
        <taxon>Sporomusa</taxon>
    </lineage>
</organism>
<dbReference type="OrthoDB" id="9852918at2"/>
<evidence type="ECO:0000313" key="2">
    <source>
        <dbReference type="EMBL" id="SMD06489.1"/>
    </source>
</evidence>
<keyword evidence="1" id="KW-0812">Transmembrane</keyword>